<dbReference type="PANTHER" id="PTHR30290:SF10">
    <property type="entry name" value="PERIPLASMIC OLIGOPEPTIDE-BINDING PROTEIN-RELATED"/>
    <property type="match status" value="1"/>
</dbReference>
<keyword evidence="4" id="KW-0732">Signal</keyword>
<dbReference type="GO" id="GO:1904680">
    <property type="term" value="F:peptide transmembrane transporter activity"/>
    <property type="evidence" value="ECO:0007669"/>
    <property type="project" value="TreeGrafter"/>
</dbReference>
<dbReference type="PROSITE" id="PS01040">
    <property type="entry name" value="SBP_BACTERIAL_5"/>
    <property type="match status" value="1"/>
</dbReference>
<gene>
    <name evidence="6" type="primary">oppA_2</name>
    <name evidence="6" type="ORF">NCTC13830_02109</name>
</gene>
<evidence type="ECO:0000256" key="1">
    <source>
        <dbReference type="ARBA" id="ARBA00004193"/>
    </source>
</evidence>
<accession>A0A380G0P7</accession>
<comment type="similarity">
    <text evidence="2">Belongs to the bacterial solute-binding protein 5 family.</text>
</comment>
<dbReference type="PANTHER" id="PTHR30290">
    <property type="entry name" value="PERIPLASMIC BINDING COMPONENT OF ABC TRANSPORTER"/>
    <property type="match status" value="1"/>
</dbReference>
<dbReference type="InterPro" id="IPR023765">
    <property type="entry name" value="SBP_5_CS"/>
</dbReference>
<dbReference type="PROSITE" id="PS51257">
    <property type="entry name" value="PROKAR_LIPOPROTEIN"/>
    <property type="match status" value="1"/>
</dbReference>
<dbReference type="GO" id="GO:0005886">
    <property type="term" value="C:plasma membrane"/>
    <property type="evidence" value="ECO:0007669"/>
    <property type="project" value="UniProtKB-SubCell"/>
</dbReference>
<dbReference type="EMBL" id="UHDO01000001">
    <property type="protein sequence ID" value="SUM44699.1"/>
    <property type="molecule type" value="Genomic_DNA"/>
</dbReference>
<protein>
    <submittedName>
        <fullName evidence="6">Putative peptide binding protein OppA</fullName>
    </submittedName>
</protein>
<proteinExistence type="inferred from homology"/>
<organism evidence="6 7">
    <name type="scientific">Staphylococcus petrasii</name>
    <dbReference type="NCBI Taxonomy" id="1276936"/>
    <lineage>
        <taxon>Bacteria</taxon>
        <taxon>Bacillati</taxon>
        <taxon>Bacillota</taxon>
        <taxon>Bacilli</taxon>
        <taxon>Bacillales</taxon>
        <taxon>Staphylococcaceae</taxon>
        <taxon>Staphylococcus</taxon>
    </lineage>
</organism>
<dbReference type="GO" id="GO:0015833">
    <property type="term" value="P:peptide transport"/>
    <property type="evidence" value="ECO:0007669"/>
    <property type="project" value="TreeGrafter"/>
</dbReference>
<evidence type="ECO:0000259" key="5">
    <source>
        <dbReference type="Pfam" id="PF00496"/>
    </source>
</evidence>
<dbReference type="SUPFAM" id="SSF53850">
    <property type="entry name" value="Periplasmic binding protein-like II"/>
    <property type="match status" value="1"/>
</dbReference>
<reference evidence="6 7" key="1">
    <citation type="submission" date="2018-06" db="EMBL/GenBank/DDBJ databases">
        <authorList>
            <consortium name="Pathogen Informatics"/>
            <person name="Doyle S."/>
        </authorList>
    </citation>
    <scope>NUCLEOTIDE SEQUENCE [LARGE SCALE GENOMIC DNA]</scope>
    <source>
        <strain evidence="6 7">NCTC13830</strain>
    </source>
</reference>
<dbReference type="InterPro" id="IPR039424">
    <property type="entry name" value="SBP_5"/>
</dbReference>
<sequence length="146" mass="16081">MKKINFKVILGLIVTMLILSACSKSGGLYDNKGQTYRIATSSDINTLDTTLATDTVSFTIYNQVFEGLYTLNGKDEAVPGVAKGEPKKTNGGKTWTIKLRKDAKWSNGDPVTAHDFVFAWRKAVDPATASEYAYIMYDIKNAEILT</sequence>
<dbReference type="InterPro" id="IPR000914">
    <property type="entry name" value="SBP_5_dom"/>
</dbReference>
<dbReference type="AlphaFoldDB" id="A0A380G0P7"/>
<dbReference type="Gene3D" id="3.40.190.10">
    <property type="entry name" value="Periplasmic binding protein-like II"/>
    <property type="match status" value="1"/>
</dbReference>
<dbReference type="Proteomes" id="UP000254047">
    <property type="component" value="Unassembled WGS sequence"/>
</dbReference>
<evidence type="ECO:0000256" key="3">
    <source>
        <dbReference type="ARBA" id="ARBA00022448"/>
    </source>
</evidence>
<evidence type="ECO:0000256" key="2">
    <source>
        <dbReference type="ARBA" id="ARBA00005695"/>
    </source>
</evidence>
<evidence type="ECO:0000256" key="4">
    <source>
        <dbReference type="ARBA" id="ARBA00022729"/>
    </source>
</evidence>
<evidence type="ECO:0000313" key="6">
    <source>
        <dbReference type="EMBL" id="SUM44699.1"/>
    </source>
</evidence>
<dbReference type="Gene3D" id="3.90.76.10">
    <property type="entry name" value="Dipeptide-binding Protein, Domain 1"/>
    <property type="match status" value="1"/>
</dbReference>
<dbReference type="Pfam" id="PF00496">
    <property type="entry name" value="SBP_bac_5"/>
    <property type="match status" value="1"/>
</dbReference>
<keyword evidence="3" id="KW-0813">Transport</keyword>
<comment type="subcellular location">
    <subcellularLocation>
        <location evidence="1">Cell membrane</location>
        <topology evidence="1">Lipid-anchor</topology>
    </subcellularLocation>
</comment>
<feature type="domain" description="Solute-binding protein family 5" evidence="5">
    <location>
        <begin position="77"/>
        <end position="142"/>
    </location>
</feature>
<evidence type="ECO:0000313" key="7">
    <source>
        <dbReference type="Proteomes" id="UP000254047"/>
    </source>
</evidence>
<name>A0A380G0P7_9STAP</name>